<dbReference type="EMBL" id="JAVDYE010000001">
    <property type="protein sequence ID" value="MDR7381224.1"/>
    <property type="molecule type" value="Genomic_DNA"/>
</dbReference>
<evidence type="ECO:0000313" key="3">
    <source>
        <dbReference type="Proteomes" id="UP001183585"/>
    </source>
</evidence>
<feature type="region of interest" description="Disordered" evidence="1">
    <location>
        <begin position="91"/>
        <end position="122"/>
    </location>
</feature>
<proteinExistence type="predicted"/>
<evidence type="ECO:0000256" key="1">
    <source>
        <dbReference type="SAM" id="MobiDB-lite"/>
    </source>
</evidence>
<keyword evidence="3" id="KW-1185">Reference proteome</keyword>
<reference evidence="2 3" key="1">
    <citation type="submission" date="2023-07" db="EMBL/GenBank/DDBJ databases">
        <title>Sequencing the genomes of 1000 actinobacteria strains.</title>
        <authorList>
            <person name="Klenk H.-P."/>
        </authorList>
    </citation>
    <scope>NUCLEOTIDE SEQUENCE [LARGE SCALE GENOMIC DNA]</scope>
    <source>
        <strain evidence="2 3">DSM 45554</strain>
    </source>
</reference>
<protein>
    <recommendedName>
        <fullName evidence="4">Mce-associated membrane protein</fullName>
    </recommendedName>
</protein>
<organism evidence="2 3">
    <name type="scientific">Promicromonospora iranensis</name>
    <dbReference type="NCBI Taxonomy" id="1105144"/>
    <lineage>
        <taxon>Bacteria</taxon>
        <taxon>Bacillati</taxon>
        <taxon>Actinomycetota</taxon>
        <taxon>Actinomycetes</taxon>
        <taxon>Micrococcales</taxon>
        <taxon>Promicromonosporaceae</taxon>
        <taxon>Promicromonospora</taxon>
    </lineage>
</organism>
<comment type="caution">
    <text evidence="2">The sequence shown here is derived from an EMBL/GenBank/DDBJ whole genome shotgun (WGS) entry which is preliminary data.</text>
</comment>
<accession>A0ABU2CIS8</accession>
<evidence type="ECO:0000313" key="2">
    <source>
        <dbReference type="EMBL" id="MDR7381224.1"/>
    </source>
</evidence>
<evidence type="ECO:0008006" key="4">
    <source>
        <dbReference type="Google" id="ProtNLM"/>
    </source>
</evidence>
<sequence>MTPATNSTPALGAHCFALVTERLFALHQRSGSAVMVSPSFHSHDILELVGDHGAPSQRHAEGGRPPSMRTTRPVLTAALLLALATGCTTGAGSASPTPIDSPPAPTPSVSAVPSPSPTDPKALARASAEDLVREYYAVTDEVGANPDAPISRLKRVATSLELSTRQQILEQWRADGWRKTGQTQIADLIVQSVSLDNSDPESGRVPNVQVDVCYDVSDVGLVDRSGASMVSPDRPDRAWERLQVANYDYEADPFNGWRVASLETLEKAPCAG</sequence>
<dbReference type="RefSeq" id="WP_274997520.1">
    <property type="nucleotide sequence ID" value="NZ_JAJQQP010000016.1"/>
</dbReference>
<dbReference type="Proteomes" id="UP001183585">
    <property type="component" value="Unassembled WGS sequence"/>
</dbReference>
<name>A0ABU2CIS8_9MICO</name>
<gene>
    <name evidence="2" type="ORF">J2S48_000739</name>
</gene>